<feature type="transmembrane region" description="Helical" evidence="9">
    <location>
        <begin position="70"/>
        <end position="88"/>
    </location>
</feature>
<dbReference type="SUPFAM" id="SSF103473">
    <property type="entry name" value="MFS general substrate transporter"/>
    <property type="match status" value="1"/>
</dbReference>
<gene>
    <name evidence="11" type="ORF">GGE16_004060</name>
</gene>
<feature type="transmembrane region" description="Helical" evidence="9">
    <location>
        <begin position="361"/>
        <end position="382"/>
    </location>
</feature>
<name>A0AAE2MMN5_RHILE</name>
<feature type="transmembrane region" description="Helical" evidence="9">
    <location>
        <begin position="333"/>
        <end position="355"/>
    </location>
</feature>
<evidence type="ECO:0000256" key="6">
    <source>
        <dbReference type="ARBA" id="ARBA00022692"/>
    </source>
</evidence>
<evidence type="ECO:0000256" key="4">
    <source>
        <dbReference type="ARBA" id="ARBA00022475"/>
    </source>
</evidence>
<dbReference type="Gene3D" id="1.20.1250.20">
    <property type="entry name" value="MFS general substrate transporter like domains"/>
    <property type="match status" value="2"/>
</dbReference>
<evidence type="ECO:0000256" key="2">
    <source>
        <dbReference type="ARBA" id="ARBA00006523"/>
    </source>
</evidence>
<keyword evidence="4" id="KW-1003">Cell membrane</keyword>
<dbReference type="InterPro" id="IPR036259">
    <property type="entry name" value="MFS_trans_sf"/>
</dbReference>
<comment type="subcellular location">
    <subcellularLocation>
        <location evidence="1">Cell membrane</location>
        <topology evidence="1">Multi-pass membrane protein</topology>
    </subcellularLocation>
</comment>
<feature type="transmembrane region" description="Helical" evidence="9">
    <location>
        <begin position="273"/>
        <end position="294"/>
    </location>
</feature>
<evidence type="ECO:0000259" key="10">
    <source>
        <dbReference type="PROSITE" id="PS50850"/>
    </source>
</evidence>
<keyword evidence="3" id="KW-0813">Transport</keyword>
<dbReference type="EMBL" id="JACIGO010000005">
    <property type="protein sequence ID" value="MBB4291984.1"/>
    <property type="molecule type" value="Genomic_DNA"/>
</dbReference>
<evidence type="ECO:0000313" key="12">
    <source>
        <dbReference type="Proteomes" id="UP000538507"/>
    </source>
</evidence>
<dbReference type="GO" id="GO:0022857">
    <property type="term" value="F:transmembrane transporter activity"/>
    <property type="evidence" value="ECO:0007669"/>
    <property type="project" value="InterPro"/>
</dbReference>
<proteinExistence type="inferred from homology"/>
<comment type="caution">
    <text evidence="11">The sequence shown here is derived from an EMBL/GenBank/DDBJ whole genome shotgun (WGS) entry which is preliminary data.</text>
</comment>
<keyword evidence="6 9" id="KW-0812">Transmembrane</keyword>
<accession>A0AAE2MMN5</accession>
<feature type="transmembrane region" description="Helical" evidence="9">
    <location>
        <begin position="37"/>
        <end position="58"/>
    </location>
</feature>
<evidence type="ECO:0000256" key="1">
    <source>
        <dbReference type="ARBA" id="ARBA00004651"/>
    </source>
</evidence>
<evidence type="ECO:0000256" key="5">
    <source>
        <dbReference type="ARBA" id="ARBA00022597"/>
    </source>
</evidence>
<evidence type="ECO:0000256" key="9">
    <source>
        <dbReference type="SAM" id="Phobius"/>
    </source>
</evidence>
<dbReference type="PANTHER" id="PTHR23535">
    <property type="entry name" value="SUGAR EFFLUX TRANSPORTER A-RELATED"/>
    <property type="match status" value="1"/>
</dbReference>
<feature type="transmembrane region" description="Helical" evidence="9">
    <location>
        <begin position="300"/>
        <end position="321"/>
    </location>
</feature>
<protein>
    <submittedName>
        <fullName evidence="11">MFS family permease</fullName>
    </submittedName>
</protein>
<comment type="similarity">
    <text evidence="2">Belongs to the major facilitator superfamily. Set transporter family.</text>
</comment>
<reference evidence="11 12" key="1">
    <citation type="submission" date="2020-08" db="EMBL/GenBank/DDBJ databases">
        <title>Genomic Encyclopedia of Type Strains, Phase IV (KMG-V): Genome sequencing to study the core and pangenomes of soil and plant-associated prokaryotes.</title>
        <authorList>
            <person name="Whitman W."/>
        </authorList>
    </citation>
    <scope>NUCLEOTIDE SEQUENCE [LARGE SCALE GENOMIC DNA]</scope>
    <source>
        <strain evidence="11 12">SEMIA 415</strain>
    </source>
</reference>
<evidence type="ECO:0000313" key="11">
    <source>
        <dbReference type="EMBL" id="MBB4291984.1"/>
    </source>
</evidence>
<dbReference type="RefSeq" id="WP_183608761.1">
    <property type="nucleotide sequence ID" value="NZ_JACHAZ010000004.1"/>
</dbReference>
<feature type="transmembrane region" description="Helical" evidence="9">
    <location>
        <begin position="94"/>
        <end position="120"/>
    </location>
</feature>
<keyword evidence="8 9" id="KW-0472">Membrane</keyword>
<evidence type="ECO:0000256" key="8">
    <source>
        <dbReference type="ARBA" id="ARBA00023136"/>
    </source>
</evidence>
<sequence length="392" mass="41986">MQRVALFVCAFLIGTGYATLLPYIAVVAIDGIGLSPAVYGSLTVAFSVTVIAVSFFLGQLFDRINNRASLVVLCAVVAIVGMLSIFFLRTEAAFAVIYCLCLPFSAVLFSQMFGYARLYLAATHEDSERPISWLRSTFSLAWVISPPIVAVVIAKYSAYSILLLVPALYTLVAAIFGCIWFSNRANDLRDTQTKPTPPQPINWETVRDVWLGVLGMICIRVGLTLSGMAIPLFVLNDLKGTASDVGYAVSIPALVEVPLIIFWGTLAGRYGKVAVIAFSALLFAIYLLLVSVVATPIQLLGLQILNGVAAACLISVSIGYLQEVIPGRLGLSTSLIDVVSVTATAASAVLFGYAASFNYRSVFAFAALVVVIGVAAMSTEYARNSRLRSQRS</sequence>
<evidence type="ECO:0000256" key="3">
    <source>
        <dbReference type="ARBA" id="ARBA00022448"/>
    </source>
</evidence>
<dbReference type="PANTHER" id="PTHR23535:SF2">
    <property type="entry name" value="SUGAR EFFLUX TRANSPORTER A-RELATED"/>
    <property type="match status" value="1"/>
</dbReference>
<feature type="transmembrane region" description="Helical" evidence="9">
    <location>
        <begin position="159"/>
        <end position="181"/>
    </location>
</feature>
<evidence type="ECO:0000256" key="7">
    <source>
        <dbReference type="ARBA" id="ARBA00022989"/>
    </source>
</evidence>
<dbReference type="AlphaFoldDB" id="A0AAE2MMN5"/>
<dbReference type="InterPro" id="IPR011701">
    <property type="entry name" value="MFS"/>
</dbReference>
<dbReference type="Proteomes" id="UP000538507">
    <property type="component" value="Unassembled WGS sequence"/>
</dbReference>
<feature type="domain" description="Major facilitator superfamily (MFS) profile" evidence="10">
    <location>
        <begin position="208"/>
        <end position="392"/>
    </location>
</feature>
<feature type="transmembrane region" description="Helical" evidence="9">
    <location>
        <begin position="209"/>
        <end position="233"/>
    </location>
</feature>
<organism evidence="11 12">
    <name type="scientific">Rhizobium leguminosarum</name>
    <dbReference type="NCBI Taxonomy" id="384"/>
    <lineage>
        <taxon>Bacteria</taxon>
        <taxon>Pseudomonadati</taxon>
        <taxon>Pseudomonadota</taxon>
        <taxon>Alphaproteobacteria</taxon>
        <taxon>Hyphomicrobiales</taxon>
        <taxon>Rhizobiaceae</taxon>
        <taxon>Rhizobium/Agrobacterium group</taxon>
        <taxon>Rhizobium</taxon>
    </lineage>
</organism>
<dbReference type="InterPro" id="IPR020846">
    <property type="entry name" value="MFS_dom"/>
</dbReference>
<feature type="transmembrane region" description="Helical" evidence="9">
    <location>
        <begin position="245"/>
        <end position="266"/>
    </location>
</feature>
<dbReference type="GO" id="GO:0005886">
    <property type="term" value="C:plasma membrane"/>
    <property type="evidence" value="ECO:0007669"/>
    <property type="project" value="UniProtKB-SubCell"/>
</dbReference>
<feature type="transmembrane region" description="Helical" evidence="9">
    <location>
        <begin position="132"/>
        <end position="153"/>
    </location>
</feature>
<keyword evidence="7 9" id="KW-1133">Transmembrane helix</keyword>
<dbReference type="Pfam" id="PF07690">
    <property type="entry name" value="MFS_1"/>
    <property type="match status" value="2"/>
</dbReference>
<dbReference type="PROSITE" id="PS50850">
    <property type="entry name" value="MFS"/>
    <property type="match status" value="1"/>
</dbReference>
<keyword evidence="5" id="KW-0762">Sugar transport</keyword>